<evidence type="ECO:0000256" key="4">
    <source>
        <dbReference type="ARBA" id="ARBA00022473"/>
    </source>
</evidence>
<proteinExistence type="inferred from homology"/>
<dbReference type="FunCoup" id="G0MZD2">
    <property type="interactions" value="2597"/>
</dbReference>
<dbReference type="InParanoid" id="G0MZD2"/>
<reference evidence="22" key="1">
    <citation type="submission" date="2011-07" db="EMBL/GenBank/DDBJ databases">
        <authorList>
            <consortium name="Caenorhabditis brenneri Sequencing and Analysis Consortium"/>
            <person name="Wilson R.K."/>
        </authorList>
    </citation>
    <scope>NUCLEOTIDE SEQUENCE [LARGE SCALE GENOMIC DNA]</scope>
    <source>
        <strain evidence="22">PB2801</strain>
    </source>
</reference>
<keyword evidence="6" id="KW-0723">Serine/threonine-protein kinase</keyword>
<dbReference type="InterPro" id="IPR050235">
    <property type="entry name" value="CK1_Ser-Thr_kinase"/>
</dbReference>
<evidence type="ECO:0000256" key="9">
    <source>
        <dbReference type="ARBA" id="ARBA00022741"/>
    </source>
</evidence>
<gene>
    <name evidence="21" type="ORF">CAEBREN_00303</name>
</gene>
<comment type="catalytic activity">
    <reaction evidence="13">
        <text>L-threonyl-[protein] + ATP = O-phospho-L-threonyl-[protein] + ADP + H(+)</text>
        <dbReference type="Rhea" id="RHEA:46608"/>
        <dbReference type="Rhea" id="RHEA-COMP:11060"/>
        <dbReference type="Rhea" id="RHEA-COMP:11605"/>
        <dbReference type="ChEBI" id="CHEBI:15378"/>
        <dbReference type="ChEBI" id="CHEBI:30013"/>
        <dbReference type="ChEBI" id="CHEBI:30616"/>
        <dbReference type="ChEBI" id="CHEBI:61977"/>
        <dbReference type="ChEBI" id="CHEBI:456216"/>
        <dbReference type="EC" id="2.7.11.1"/>
    </reaction>
</comment>
<feature type="compositionally biased region" description="Basic and acidic residues" evidence="19">
    <location>
        <begin position="352"/>
        <end position="367"/>
    </location>
</feature>
<keyword evidence="22" id="KW-1185">Reference proteome</keyword>
<evidence type="ECO:0000256" key="1">
    <source>
        <dbReference type="ARBA" id="ARBA00004408"/>
    </source>
</evidence>
<dbReference type="InterPro" id="IPR000719">
    <property type="entry name" value="Prot_kinase_dom"/>
</dbReference>
<accession>G0MZD2</accession>
<dbReference type="PROSITE" id="PS50011">
    <property type="entry name" value="PROTEIN_KINASE_DOM"/>
    <property type="match status" value="1"/>
</dbReference>
<keyword evidence="7" id="KW-0597">Phosphoprotein</keyword>
<keyword evidence="10" id="KW-0418">Kinase</keyword>
<sequence>MPQKKPAKKLHELAPEVKAGFKIDDISKRTFIVGKQFATGGFGRIHTCTEQGKSQEMVMKIEPSTNGPLLTEVVVFNRILKKEMIDTYKKNKKIQWIGLPHLIANGYFTYNSEKMRYMIIPKYAMSLEGAREANGGKLSAKDSMVVANCIIGALEYLHDSDYAHADVKAANILLEKQGVYSTSVLVDFGLAHRTTNNVDKPDKKRAHNGTCIFTSTDAHRGNNPSFRGDVEILAYNLIMWISGTLPWLALESSPDKVFEAKQKFVAGLPGTLQNVLTSQPAAVTGCISTMFDVSMKTQYKDKVDMEKLKKVVAGAIQSASGAVSKESKTTAKTPKKVTRKAKEEVEDDVDDEPKPKKKVETKSEKTKKTVRPKTPKRIETEEDEEDEMELPTSSTNGKYKDESDEEEELIPRSTTRSARAAARSQPRPQPSIRLGVTTSTASSSRAARKIEQKYKRLSTNKSSLVPVSIADSDDDDDDAPPAVSTEPSTSSAGGTKRSSGGGGEIALKTPALVAPAIKKAKYKSGISSATKASPTELRRVPGVRNFPKGRRTMLIKETTTKYQEKRAATETNHDDSSSSDL</sequence>
<keyword evidence="11" id="KW-0067">ATP-binding</keyword>
<dbReference type="FunFam" id="1.10.510.10:FF:001613">
    <property type="entry name" value="Serine/threonine-protein kinase VRK1"/>
    <property type="match status" value="1"/>
</dbReference>
<keyword evidence="12" id="KW-0539">Nucleus</keyword>
<dbReference type="EMBL" id="GL379822">
    <property type="protein sequence ID" value="EGT48335.1"/>
    <property type="molecule type" value="Genomic_DNA"/>
</dbReference>
<dbReference type="OrthoDB" id="2687620at2759"/>
<dbReference type="SMART" id="SM00220">
    <property type="entry name" value="S_TKc"/>
    <property type="match status" value="1"/>
</dbReference>
<evidence type="ECO:0000256" key="8">
    <source>
        <dbReference type="ARBA" id="ARBA00022679"/>
    </source>
</evidence>
<evidence type="ECO:0000256" key="12">
    <source>
        <dbReference type="ARBA" id="ARBA00023242"/>
    </source>
</evidence>
<feature type="region of interest" description="Disordered" evidence="19">
    <location>
        <begin position="319"/>
        <end position="581"/>
    </location>
</feature>
<evidence type="ECO:0000256" key="10">
    <source>
        <dbReference type="ARBA" id="ARBA00022777"/>
    </source>
</evidence>
<evidence type="ECO:0000256" key="5">
    <source>
        <dbReference type="ARBA" id="ARBA00022490"/>
    </source>
</evidence>
<name>G0MZD2_CAEBE</name>
<dbReference type="GO" id="GO:0004674">
    <property type="term" value="F:protein serine/threonine kinase activity"/>
    <property type="evidence" value="ECO:0007669"/>
    <property type="project" value="UniProtKB-KW"/>
</dbReference>
<keyword evidence="8" id="KW-0808">Transferase</keyword>
<dbReference type="PANTHER" id="PTHR11909">
    <property type="entry name" value="CASEIN KINASE-RELATED"/>
    <property type="match status" value="1"/>
</dbReference>
<dbReference type="Gene3D" id="1.10.510.10">
    <property type="entry name" value="Transferase(Phosphotransferase) domain 1"/>
    <property type="match status" value="1"/>
</dbReference>
<keyword evidence="4" id="KW-0217">Developmental protein</keyword>
<protein>
    <recommendedName>
        <fullName evidence="17">Serine/threonine-protein kinase VRK1</fullName>
        <ecNumber evidence="3">2.7.11.1</ecNumber>
    </recommendedName>
    <alternativeName>
        <fullName evidence="18">Vaccinia-related kinase 1</fullName>
    </alternativeName>
</protein>
<feature type="domain" description="Protein kinase" evidence="20">
    <location>
        <begin position="31"/>
        <end position="370"/>
    </location>
</feature>
<comment type="catalytic activity">
    <reaction evidence="14">
        <text>L-seryl-[protein] + ATP = O-phospho-L-seryl-[protein] + ADP + H(+)</text>
        <dbReference type="Rhea" id="RHEA:17989"/>
        <dbReference type="Rhea" id="RHEA-COMP:9863"/>
        <dbReference type="Rhea" id="RHEA-COMP:11604"/>
        <dbReference type="ChEBI" id="CHEBI:15378"/>
        <dbReference type="ChEBI" id="CHEBI:29999"/>
        <dbReference type="ChEBI" id="CHEBI:30616"/>
        <dbReference type="ChEBI" id="CHEBI:83421"/>
        <dbReference type="ChEBI" id="CHEBI:456216"/>
        <dbReference type="EC" id="2.7.11.1"/>
    </reaction>
</comment>
<dbReference type="eggNOG" id="KOG1164">
    <property type="taxonomic scope" value="Eukaryota"/>
</dbReference>
<feature type="compositionally biased region" description="Low complexity" evidence="19">
    <location>
        <begin position="480"/>
        <end position="498"/>
    </location>
</feature>
<evidence type="ECO:0000256" key="14">
    <source>
        <dbReference type="ARBA" id="ARBA00048679"/>
    </source>
</evidence>
<evidence type="ECO:0000259" key="20">
    <source>
        <dbReference type="PROSITE" id="PS50011"/>
    </source>
</evidence>
<dbReference type="GO" id="GO:0005737">
    <property type="term" value="C:cytoplasm"/>
    <property type="evidence" value="ECO:0007669"/>
    <property type="project" value="UniProtKB-SubCell"/>
</dbReference>
<evidence type="ECO:0000256" key="19">
    <source>
        <dbReference type="SAM" id="MobiDB-lite"/>
    </source>
</evidence>
<evidence type="ECO:0000256" key="7">
    <source>
        <dbReference type="ARBA" id="ARBA00022553"/>
    </source>
</evidence>
<dbReference type="PROSITE" id="PS00108">
    <property type="entry name" value="PROTEIN_KINASE_ST"/>
    <property type="match status" value="1"/>
</dbReference>
<comment type="function">
    <text evidence="15">Serine/threonine kinase that phosphorylates baf-1, thus regulating the association of baf-1 with chromatin and nuclear membrane proteins during nuclear envelope formation. May act through the egl-17 signaling pathway. Essential in hermaphrodites for formation of the vulva, uterus, and uterine seam cells and for development and maintenance of the somatic gonad and thus the germ line. Acts to prevent cep-1 from triggering an inappropriate cell cycle arrest, thereby promoting germ cell proliferation. Regulates anchor cell polarity and the timing of anchor cell invasion through the basement membranes separating vulval and somatic gonadal cells during the L3 larval stage.</text>
</comment>
<feature type="compositionally biased region" description="Basic and acidic residues" evidence="19">
    <location>
        <begin position="558"/>
        <end position="581"/>
    </location>
</feature>
<dbReference type="Pfam" id="PF00069">
    <property type="entry name" value="Pkinase"/>
    <property type="match status" value="1"/>
</dbReference>
<dbReference type="OMA" id="RECWDER"/>
<evidence type="ECO:0000256" key="18">
    <source>
        <dbReference type="ARBA" id="ARBA00081230"/>
    </source>
</evidence>
<dbReference type="EC" id="2.7.11.1" evidence="3"/>
<evidence type="ECO:0000256" key="3">
    <source>
        <dbReference type="ARBA" id="ARBA00012513"/>
    </source>
</evidence>
<evidence type="ECO:0000256" key="6">
    <source>
        <dbReference type="ARBA" id="ARBA00022527"/>
    </source>
</evidence>
<feature type="compositionally biased region" description="Low complexity" evidence="19">
    <location>
        <begin position="411"/>
        <end position="426"/>
    </location>
</feature>
<evidence type="ECO:0000256" key="15">
    <source>
        <dbReference type="ARBA" id="ARBA00053248"/>
    </source>
</evidence>
<evidence type="ECO:0000256" key="16">
    <source>
        <dbReference type="ARBA" id="ARBA00061699"/>
    </source>
</evidence>
<dbReference type="SUPFAM" id="SSF56112">
    <property type="entry name" value="Protein kinase-like (PK-like)"/>
    <property type="match status" value="1"/>
</dbReference>
<dbReference type="InterPro" id="IPR011009">
    <property type="entry name" value="Kinase-like_dom_sf"/>
</dbReference>
<dbReference type="HOGENOM" id="CLU_019279_4_0_1"/>
<evidence type="ECO:0000256" key="13">
    <source>
        <dbReference type="ARBA" id="ARBA00047899"/>
    </source>
</evidence>
<organism evidence="22">
    <name type="scientific">Caenorhabditis brenneri</name>
    <name type="common">Nematode worm</name>
    <dbReference type="NCBI Taxonomy" id="135651"/>
    <lineage>
        <taxon>Eukaryota</taxon>
        <taxon>Metazoa</taxon>
        <taxon>Ecdysozoa</taxon>
        <taxon>Nematoda</taxon>
        <taxon>Chromadorea</taxon>
        <taxon>Rhabditida</taxon>
        <taxon>Rhabditina</taxon>
        <taxon>Rhabditomorpha</taxon>
        <taxon>Rhabditoidea</taxon>
        <taxon>Rhabditidae</taxon>
        <taxon>Peloderinae</taxon>
        <taxon>Caenorhabditis</taxon>
    </lineage>
</organism>
<dbReference type="InterPro" id="IPR008271">
    <property type="entry name" value="Ser/Thr_kinase_AS"/>
</dbReference>
<dbReference type="Proteomes" id="UP000008068">
    <property type="component" value="Unassembled WGS sequence"/>
</dbReference>
<evidence type="ECO:0000256" key="11">
    <source>
        <dbReference type="ARBA" id="ARBA00022840"/>
    </source>
</evidence>
<evidence type="ECO:0000256" key="2">
    <source>
        <dbReference type="ARBA" id="ARBA00004496"/>
    </source>
</evidence>
<feature type="compositionally biased region" description="Acidic residues" evidence="19">
    <location>
        <begin position="380"/>
        <end position="389"/>
    </location>
</feature>
<comment type="similarity">
    <text evidence="16">Belongs to the protein kinase superfamily. CK1 Ser/Thr protein kinase family. VRK subfamily.</text>
</comment>
<evidence type="ECO:0000313" key="21">
    <source>
        <dbReference type="EMBL" id="EGT48335.1"/>
    </source>
</evidence>
<evidence type="ECO:0000313" key="22">
    <source>
        <dbReference type="Proteomes" id="UP000008068"/>
    </source>
</evidence>
<comment type="subcellular location">
    <subcellularLocation>
        <location evidence="2">Cytoplasm</location>
    </subcellularLocation>
    <subcellularLocation>
        <location evidence="1">Nucleus</location>
        <location evidence="1">Cajal body</location>
    </subcellularLocation>
</comment>
<dbReference type="AlphaFoldDB" id="G0MZD2"/>
<keyword evidence="5" id="KW-0963">Cytoplasm</keyword>
<evidence type="ECO:0000256" key="17">
    <source>
        <dbReference type="ARBA" id="ARBA00073147"/>
    </source>
</evidence>
<dbReference type="GO" id="GO:0005524">
    <property type="term" value="F:ATP binding"/>
    <property type="evidence" value="ECO:0007669"/>
    <property type="project" value="UniProtKB-KW"/>
</dbReference>
<keyword evidence="9" id="KW-0547">Nucleotide-binding</keyword>
<dbReference type="GO" id="GO:0015030">
    <property type="term" value="C:Cajal body"/>
    <property type="evidence" value="ECO:0007669"/>
    <property type="project" value="UniProtKB-SubCell"/>
</dbReference>
<dbReference type="STRING" id="135651.G0MZD2"/>